<protein>
    <submittedName>
        <fullName evidence="1">Uncharacterized protein</fullName>
    </submittedName>
</protein>
<dbReference type="EMBL" id="JAQBIE010000026">
    <property type="protein sequence ID" value="MDB6179095.1"/>
    <property type="molecule type" value="Genomic_DNA"/>
</dbReference>
<evidence type="ECO:0000313" key="2">
    <source>
        <dbReference type="Proteomes" id="UP001165641"/>
    </source>
</evidence>
<comment type="caution">
    <text evidence="1">The sequence shown here is derived from an EMBL/GenBank/DDBJ whole genome shotgun (WGS) entry which is preliminary data.</text>
</comment>
<accession>A0ABT4ZIB5</accession>
<proteinExistence type="predicted"/>
<keyword evidence="2" id="KW-1185">Reference proteome</keyword>
<name>A0ABT4ZIB5_9RHOB</name>
<reference evidence="1" key="1">
    <citation type="submission" date="2022-12" db="EMBL/GenBank/DDBJ databases">
        <title>Paracoccus onchidii sp. nov., isolated from a marine invertebrate from the South China Sea.</title>
        <authorList>
            <person name="Xu S."/>
            <person name="Liu Z."/>
            <person name="Xu Y."/>
        </authorList>
    </citation>
    <scope>NUCLEOTIDE SEQUENCE</scope>
    <source>
        <strain evidence="1">Z330</strain>
    </source>
</reference>
<gene>
    <name evidence="1" type="ORF">PAF17_16505</name>
</gene>
<dbReference type="Proteomes" id="UP001165641">
    <property type="component" value="Unassembled WGS sequence"/>
</dbReference>
<organism evidence="1 2">
    <name type="scientific">Paracoccus onchidii</name>
    <dbReference type="NCBI Taxonomy" id="3017813"/>
    <lineage>
        <taxon>Bacteria</taxon>
        <taxon>Pseudomonadati</taxon>
        <taxon>Pseudomonadota</taxon>
        <taxon>Alphaproteobacteria</taxon>
        <taxon>Rhodobacterales</taxon>
        <taxon>Paracoccaceae</taxon>
        <taxon>Paracoccus</taxon>
    </lineage>
</organism>
<evidence type="ECO:0000313" key="1">
    <source>
        <dbReference type="EMBL" id="MDB6179095.1"/>
    </source>
</evidence>
<dbReference type="RefSeq" id="WP_271890233.1">
    <property type="nucleotide sequence ID" value="NZ_JAQBIE010000026.1"/>
</dbReference>
<sequence>MDISTGNPDMRLAQYVGQCDFITGIEGIDKGIRRRACRSDVLGIGPCIILDAIVDQLGLNGPRSSVPRSAKTRQRLSR</sequence>